<comment type="subcellular location">
    <subcellularLocation>
        <location evidence="1">Cell membrane</location>
        <topology evidence="1">Multi-pass membrane protein</topology>
    </subcellularLocation>
</comment>
<feature type="transmembrane region" description="Helical" evidence="8">
    <location>
        <begin position="138"/>
        <end position="158"/>
    </location>
</feature>
<feature type="region of interest" description="Disordered" evidence="7">
    <location>
        <begin position="475"/>
        <end position="503"/>
    </location>
</feature>
<keyword evidence="2" id="KW-0813">Transport</keyword>
<dbReference type="PROSITE" id="PS50850">
    <property type="entry name" value="MFS"/>
    <property type="match status" value="1"/>
</dbReference>
<dbReference type="AlphaFoldDB" id="A0A285L8N2"/>
<feature type="transmembrane region" description="Helical" evidence="8">
    <location>
        <begin position="272"/>
        <end position="293"/>
    </location>
</feature>
<keyword evidence="11" id="KW-1185">Reference proteome</keyword>
<dbReference type="InterPro" id="IPR011701">
    <property type="entry name" value="MFS"/>
</dbReference>
<keyword evidence="5 8" id="KW-1133">Transmembrane helix</keyword>
<dbReference type="SUPFAM" id="SSF103473">
    <property type="entry name" value="MFS general substrate transporter"/>
    <property type="match status" value="1"/>
</dbReference>
<dbReference type="InterPro" id="IPR020846">
    <property type="entry name" value="MFS_dom"/>
</dbReference>
<dbReference type="PANTHER" id="PTHR42718">
    <property type="entry name" value="MAJOR FACILITATOR SUPERFAMILY MULTIDRUG TRANSPORTER MFSC"/>
    <property type="match status" value="1"/>
</dbReference>
<dbReference type="PANTHER" id="PTHR42718:SF46">
    <property type="entry name" value="BLR6921 PROTEIN"/>
    <property type="match status" value="1"/>
</dbReference>
<protein>
    <submittedName>
        <fullName evidence="10">Drug resistance transporter, EmrB/QacA subfamily</fullName>
    </submittedName>
</protein>
<dbReference type="GO" id="GO:0005886">
    <property type="term" value="C:plasma membrane"/>
    <property type="evidence" value="ECO:0007669"/>
    <property type="project" value="UniProtKB-SubCell"/>
</dbReference>
<sequence>MAAKVFDRRERLVLLLITVVELVVFLDTTVLNVALPAIGADLGLDEAGLGWVTNAYLLAFGGFMLLGGRAADLLGPRRVFTGGLIVFTAASALAGFAESAALLIAARALQGVGAAVLIPAQLALLTASFTAETARNRAFGVWSAMGAAGAAIGTAVGGPMTDAFGWPSIFLVNVPVGLVALAGVRLLPPDTARAGEGARKLDVPGALTGTTALLLIGYAIGALGDADTRGIAAGLLGLGLALLAVFVVVEARSSHPLMPLRLFTIRQVSGSAVVNALVGAAHVPTFALLALYLQNTQDYSPTRSGLAVLPVAAVNILASRTFIPYLMDRLGPARVLAIGLALQAVAMGWFARLPAHADYPIDVLPGAILLGIGLPAAFVGATAPAVTSVDTTDAGIAAGIVNTAQRVGSGLGVTALLLLADLITARATTSPDTAYRTGLTTAFATAATLAALGVVLTVVLLRTKGAVPGGARVSHSRTTAAVDEARTTTANTPSTGTATADAN</sequence>
<evidence type="ECO:0000313" key="11">
    <source>
        <dbReference type="Proteomes" id="UP000219565"/>
    </source>
</evidence>
<evidence type="ECO:0000256" key="8">
    <source>
        <dbReference type="SAM" id="Phobius"/>
    </source>
</evidence>
<feature type="compositionally biased region" description="Low complexity" evidence="7">
    <location>
        <begin position="487"/>
        <end position="503"/>
    </location>
</feature>
<dbReference type="EMBL" id="OBEG01000002">
    <property type="protein sequence ID" value="SNY80823.1"/>
    <property type="molecule type" value="Genomic_DNA"/>
</dbReference>
<name>A0A285L8N2_9NOCA</name>
<evidence type="ECO:0000256" key="6">
    <source>
        <dbReference type="ARBA" id="ARBA00023136"/>
    </source>
</evidence>
<feature type="transmembrane region" description="Helical" evidence="8">
    <location>
        <begin position="439"/>
        <end position="461"/>
    </location>
</feature>
<feature type="transmembrane region" description="Helical" evidence="8">
    <location>
        <begin position="12"/>
        <end position="35"/>
    </location>
</feature>
<feature type="transmembrane region" description="Helical" evidence="8">
    <location>
        <begin position="79"/>
        <end position="106"/>
    </location>
</feature>
<dbReference type="Gene3D" id="1.20.1720.10">
    <property type="entry name" value="Multidrug resistance protein D"/>
    <property type="match status" value="1"/>
</dbReference>
<evidence type="ECO:0000313" key="10">
    <source>
        <dbReference type="EMBL" id="SNY80823.1"/>
    </source>
</evidence>
<keyword evidence="3" id="KW-1003">Cell membrane</keyword>
<keyword evidence="6 8" id="KW-0472">Membrane</keyword>
<feature type="domain" description="Major facilitator superfamily (MFS) profile" evidence="9">
    <location>
        <begin position="13"/>
        <end position="465"/>
    </location>
</feature>
<dbReference type="Gene3D" id="1.20.1250.20">
    <property type="entry name" value="MFS general substrate transporter like domains"/>
    <property type="match status" value="1"/>
</dbReference>
<dbReference type="OrthoDB" id="9807274at2"/>
<feature type="transmembrane region" description="Helical" evidence="8">
    <location>
        <begin position="230"/>
        <end position="251"/>
    </location>
</feature>
<feature type="transmembrane region" description="Helical" evidence="8">
    <location>
        <begin position="335"/>
        <end position="351"/>
    </location>
</feature>
<feature type="transmembrane region" description="Helical" evidence="8">
    <location>
        <begin position="305"/>
        <end position="323"/>
    </location>
</feature>
<feature type="transmembrane region" description="Helical" evidence="8">
    <location>
        <begin position="363"/>
        <end position="386"/>
    </location>
</feature>
<keyword evidence="4 8" id="KW-0812">Transmembrane</keyword>
<dbReference type="STRING" id="1379680.GCA_001612615_04615"/>
<evidence type="ECO:0000256" key="1">
    <source>
        <dbReference type="ARBA" id="ARBA00004651"/>
    </source>
</evidence>
<feature type="transmembrane region" description="Helical" evidence="8">
    <location>
        <begin position="112"/>
        <end position="131"/>
    </location>
</feature>
<dbReference type="RefSeq" id="WP_097245445.1">
    <property type="nucleotide sequence ID" value="NZ_OBEG01000002.1"/>
</dbReference>
<evidence type="ECO:0000256" key="3">
    <source>
        <dbReference type="ARBA" id="ARBA00022475"/>
    </source>
</evidence>
<reference evidence="10 11" key="1">
    <citation type="submission" date="2017-09" db="EMBL/GenBank/DDBJ databases">
        <authorList>
            <person name="Ehlers B."/>
            <person name="Leendertz F.H."/>
        </authorList>
    </citation>
    <scope>NUCLEOTIDE SEQUENCE [LARGE SCALE GENOMIC DNA]</scope>
    <source>
        <strain evidence="10 11">DSM 45537</strain>
    </source>
</reference>
<evidence type="ECO:0000256" key="5">
    <source>
        <dbReference type="ARBA" id="ARBA00022989"/>
    </source>
</evidence>
<evidence type="ECO:0000256" key="7">
    <source>
        <dbReference type="SAM" id="MobiDB-lite"/>
    </source>
</evidence>
<feature type="transmembrane region" description="Helical" evidence="8">
    <location>
        <begin position="407"/>
        <end position="427"/>
    </location>
</feature>
<evidence type="ECO:0000259" key="9">
    <source>
        <dbReference type="PROSITE" id="PS50850"/>
    </source>
</evidence>
<dbReference type="CDD" id="cd17321">
    <property type="entry name" value="MFS_MMR_MDR_like"/>
    <property type="match status" value="1"/>
</dbReference>
<accession>A0A285L8N2</accession>
<gene>
    <name evidence="10" type="ORF">SAMN04244553_2395</name>
</gene>
<dbReference type="InterPro" id="IPR036259">
    <property type="entry name" value="MFS_trans_sf"/>
</dbReference>
<feature type="transmembrane region" description="Helical" evidence="8">
    <location>
        <begin position="205"/>
        <end position="224"/>
    </location>
</feature>
<evidence type="ECO:0000256" key="2">
    <source>
        <dbReference type="ARBA" id="ARBA00022448"/>
    </source>
</evidence>
<feature type="transmembrane region" description="Helical" evidence="8">
    <location>
        <begin position="47"/>
        <end position="67"/>
    </location>
</feature>
<feature type="transmembrane region" description="Helical" evidence="8">
    <location>
        <begin position="164"/>
        <end position="184"/>
    </location>
</feature>
<organism evidence="10 11">
    <name type="scientific">Nocardia amikacinitolerans</name>
    <dbReference type="NCBI Taxonomy" id="756689"/>
    <lineage>
        <taxon>Bacteria</taxon>
        <taxon>Bacillati</taxon>
        <taxon>Actinomycetota</taxon>
        <taxon>Actinomycetes</taxon>
        <taxon>Mycobacteriales</taxon>
        <taxon>Nocardiaceae</taxon>
        <taxon>Nocardia</taxon>
    </lineage>
</organism>
<dbReference type="Proteomes" id="UP000219565">
    <property type="component" value="Unassembled WGS sequence"/>
</dbReference>
<evidence type="ECO:0000256" key="4">
    <source>
        <dbReference type="ARBA" id="ARBA00022692"/>
    </source>
</evidence>
<dbReference type="GO" id="GO:0022857">
    <property type="term" value="F:transmembrane transporter activity"/>
    <property type="evidence" value="ECO:0007669"/>
    <property type="project" value="InterPro"/>
</dbReference>
<proteinExistence type="predicted"/>
<dbReference type="Pfam" id="PF07690">
    <property type="entry name" value="MFS_1"/>
    <property type="match status" value="1"/>
</dbReference>